<evidence type="ECO:0000256" key="5">
    <source>
        <dbReference type="ARBA" id="ARBA00022692"/>
    </source>
</evidence>
<sequence length="125" mass="14084">MTENIKLNIIFTLTPIILVMFTIAALLGTLALLMGKHPLKDRETLSPFECGFDPYKKSRTPFSLRFFLVTLIFLIFDIEIALLLPLGAILTCPSPEIIVFTALILMVILVLGLLHEWRLGALNWT</sequence>
<evidence type="ECO:0000256" key="9">
    <source>
        <dbReference type="RuleBase" id="RU003640"/>
    </source>
</evidence>
<evidence type="ECO:0000256" key="8">
    <source>
        <dbReference type="ARBA" id="ARBA00049551"/>
    </source>
</evidence>
<keyword evidence="6 9" id="KW-1133">Transmembrane helix</keyword>
<organism evidence="10">
    <name type="scientific">Stygobromus indentatus</name>
    <dbReference type="NCBI Taxonomy" id="1678292"/>
    <lineage>
        <taxon>Eukaryota</taxon>
        <taxon>Metazoa</taxon>
        <taxon>Ecdysozoa</taxon>
        <taxon>Arthropoda</taxon>
        <taxon>Crustacea</taxon>
        <taxon>Multicrustacea</taxon>
        <taxon>Malacostraca</taxon>
        <taxon>Eumalacostraca</taxon>
        <taxon>Peracarida</taxon>
        <taxon>Amphipoda</taxon>
        <taxon>Senticaudata</taxon>
        <taxon>Gammarida</taxon>
        <taxon>Crangonyctidira</taxon>
        <taxon>Crangonyctoidea</taxon>
        <taxon>Crangonyctidae</taxon>
        <taxon>Stygobromus</taxon>
    </lineage>
</organism>
<keyword evidence="9" id="KW-0249">Electron transport</keyword>
<protein>
    <recommendedName>
        <fullName evidence="3 9">NADH-ubiquinone oxidoreductase chain 3</fullName>
        <ecNumber evidence="9">7.1.1.2</ecNumber>
    </recommendedName>
</protein>
<feature type="transmembrane region" description="Helical" evidence="9">
    <location>
        <begin position="97"/>
        <end position="114"/>
    </location>
</feature>
<dbReference type="AlphaFoldDB" id="A0A172QHB9"/>
<keyword evidence="9" id="KW-0830">Ubiquinone</keyword>
<dbReference type="EMBL" id="KU869711">
    <property type="protein sequence ID" value="AND97085.1"/>
    <property type="molecule type" value="Genomic_DNA"/>
</dbReference>
<keyword evidence="9 10" id="KW-0496">Mitochondrion</keyword>
<gene>
    <name evidence="10" type="primary">nad3</name>
</gene>
<keyword evidence="9" id="KW-0679">Respiratory chain</keyword>
<evidence type="ECO:0000313" key="10">
    <source>
        <dbReference type="EMBL" id="AND97085.1"/>
    </source>
</evidence>
<dbReference type="GO" id="GO:0031966">
    <property type="term" value="C:mitochondrial membrane"/>
    <property type="evidence" value="ECO:0007669"/>
    <property type="project" value="UniProtKB-SubCell"/>
</dbReference>
<comment type="catalytic activity">
    <reaction evidence="8 9">
        <text>a ubiquinone + NADH + 5 H(+)(in) = a ubiquinol + NAD(+) + 4 H(+)(out)</text>
        <dbReference type="Rhea" id="RHEA:29091"/>
        <dbReference type="Rhea" id="RHEA-COMP:9565"/>
        <dbReference type="Rhea" id="RHEA-COMP:9566"/>
        <dbReference type="ChEBI" id="CHEBI:15378"/>
        <dbReference type="ChEBI" id="CHEBI:16389"/>
        <dbReference type="ChEBI" id="CHEBI:17976"/>
        <dbReference type="ChEBI" id="CHEBI:57540"/>
        <dbReference type="ChEBI" id="CHEBI:57945"/>
        <dbReference type="EC" id="7.1.1.2"/>
    </reaction>
</comment>
<geneLocation type="mitochondrion" evidence="10"/>
<dbReference type="GO" id="GO:0030964">
    <property type="term" value="C:NADH dehydrogenase complex"/>
    <property type="evidence" value="ECO:0007669"/>
    <property type="project" value="TreeGrafter"/>
</dbReference>
<keyword evidence="5 9" id="KW-0812">Transmembrane</keyword>
<keyword evidence="9" id="KW-1278">Translocase</keyword>
<dbReference type="EC" id="7.1.1.2" evidence="9"/>
<evidence type="ECO:0000256" key="6">
    <source>
        <dbReference type="ARBA" id="ARBA00022989"/>
    </source>
</evidence>
<feature type="transmembrane region" description="Helical" evidence="9">
    <location>
        <begin position="66"/>
        <end position="91"/>
    </location>
</feature>
<name>A0A172QHB9_9CRUS</name>
<dbReference type="Pfam" id="PF00507">
    <property type="entry name" value="Oxidored_q4"/>
    <property type="match status" value="1"/>
</dbReference>
<dbReference type="Gene3D" id="1.20.58.1610">
    <property type="entry name" value="NADH:ubiquinone/plastoquinone oxidoreductase, chain 3"/>
    <property type="match status" value="1"/>
</dbReference>
<dbReference type="InterPro" id="IPR038430">
    <property type="entry name" value="NDAH_ubi_oxred_su3_sf"/>
</dbReference>
<reference evidence="10" key="1">
    <citation type="submission" date="2016-03" db="EMBL/GenBank/DDBJ databases">
        <title>Comparative mitogenomic analyses of three North American stygobiont amphipods (Crustacea: Amphipoda: Crangonyctidae).</title>
        <authorList>
            <person name="Aunins A.W."/>
            <person name="King T.L."/>
            <person name="Nelms D."/>
            <person name="Hobson C."/>
        </authorList>
    </citation>
    <scope>NUCLEOTIDE SEQUENCE</scope>
</reference>
<comment type="subcellular location">
    <subcellularLocation>
        <location evidence="1">Membrane</location>
    </subcellularLocation>
    <subcellularLocation>
        <location evidence="9">Mitochondrion membrane</location>
        <topology evidence="9">Multi-pass membrane protein</topology>
    </subcellularLocation>
</comment>
<proteinExistence type="inferred from homology"/>
<comment type="function">
    <text evidence="9">Core subunit of the mitochondrial membrane respiratory chain NADH dehydrogenase (Complex I) which catalyzes electron transfer from NADH through the respiratory chain, using ubiquinone as an electron acceptor. Essential for the catalytic activity of complex I.</text>
</comment>
<dbReference type="GO" id="GO:0008137">
    <property type="term" value="F:NADH dehydrogenase (ubiquinone) activity"/>
    <property type="evidence" value="ECO:0007669"/>
    <property type="project" value="UniProtKB-UniRule"/>
</dbReference>
<accession>A0A172QHB9</accession>
<evidence type="ECO:0000256" key="1">
    <source>
        <dbReference type="ARBA" id="ARBA00004370"/>
    </source>
</evidence>
<feature type="transmembrane region" description="Helical" evidence="9">
    <location>
        <begin position="12"/>
        <end position="33"/>
    </location>
</feature>
<dbReference type="PANTHER" id="PTHR11058">
    <property type="entry name" value="NADH-UBIQUINONE OXIDOREDUCTASE CHAIN 3"/>
    <property type="match status" value="1"/>
</dbReference>
<dbReference type="InterPro" id="IPR000440">
    <property type="entry name" value="NADH_UbQ/plastoQ_OxRdtase_su3"/>
</dbReference>
<evidence type="ECO:0000256" key="7">
    <source>
        <dbReference type="ARBA" id="ARBA00023136"/>
    </source>
</evidence>
<evidence type="ECO:0000256" key="4">
    <source>
        <dbReference type="ARBA" id="ARBA00022448"/>
    </source>
</evidence>
<comment type="similarity">
    <text evidence="2 9">Belongs to the complex I subunit 3 family.</text>
</comment>
<dbReference type="PANTHER" id="PTHR11058:SF9">
    <property type="entry name" value="NADH-UBIQUINONE OXIDOREDUCTASE CHAIN 3"/>
    <property type="match status" value="1"/>
</dbReference>
<keyword evidence="4 9" id="KW-0813">Transport</keyword>
<keyword evidence="9" id="KW-0520">NAD</keyword>
<evidence type="ECO:0000256" key="2">
    <source>
        <dbReference type="ARBA" id="ARBA00008472"/>
    </source>
</evidence>
<keyword evidence="7 9" id="KW-0472">Membrane</keyword>
<evidence type="ECO:0000256" key="3">
    <source>
        <dbReference type="ARBA" id="ARBA00021007"/>
    </source>
</evidence>